<keyword evidence="1" id="KW-0805">Transcription regulation</keyword>
<dbReference type="InterPro" id="IPR036388">
    <property type="entry name" value="WH-like_DNA-bd_sf"/>
</dbReference>
<evidence type="ECO:0000313" key="6">
    <source>
        <dbReference type="Proteomes" id="UP000019491"/>
    </source>
</evidence>
<dbReference type="Proteomes" id="UP000019491">
    <property type="component" value="Unassembled WGS sequence"/>
</dbReference>
<organism evidence="5 6">
    <name type="scientific">Rhodococcus wratislaviensis NBRC 100605</name>
    <dbReference type="NCBI Taxonomy" id="1219028"/>
    <lineage>
        <taxon>Bacteria</taxon>
        <taxon>Bacillati</taxon>
        <taxon>Actinomycetota</taxon>
        <taxon>Actinomycetes</taxon>
        <taxon>Mycobacteriales</taxon>
        <taxon>Nocardiaceae</taxon>
        <taxon>Rhodococcus</taxon>
    </lineage>
</organism>
<evidence type="ECO:0000313" key="5">
    <source>
        <dbReference type="EMBL" id="GAF49004.1"/>
    </source>
</evidence>
<keyword evidence="2" id="KW-0238">DNA-binding</keyword>
<dbReference type="GO" id="GO:0003677">
    <property type="term" value="F:DNA binding"/>
    <property type="evidence" value="ECO:0007669"/>
    <property type="project" value="UniProtKB-KW"/>
</dbReference>
<dbReference type="GO" id="GO:0006355">
    <property type="term" value="P:regulation of DNA-templated transcription"/>
    <property type="evidence" value="ECO:0007669"/>
    <property type="project" value="InterPro"/>
</dbReference>
<proteinExistence type="predicted"/>
<gene>
    <name evidence="5" type="ORF">RW1_065_00090</name>
</gene>
<dbReference type="PRINTS" id="PR00038">
    <property type="entry name" value="HTHLUXR"/>
</dbReference>
<dbReference type="Pfam" id="PF00557">
    <property type="entry name" value="Peptidase_M24"/>
    <property type="match status" value="1"/>
</dbReference>
<dbReference type="InterPro" id="IPR000792">
    <property type="entry name" value="Tscrpt_reg_LuxR_C"/>
</dbReference>
<evidence type="ECO:0000259" key="4">
    <source>
        <dbReference type="PROSITE" id="PS50043"/>
    </source>
</evidence>
<reference evidence="5 6" key="1">
    <citation type="submission" date="2014-02" db="EMBL/GenBank/DDBJ databases">
        <title>Whole genome shotgun sequence of Rhodococcus wratislaviensis NBRC 100605.</title>
        <authorList>
            <person name="Hosoyama A."/>
            <person name="Tsuchikane K."/>
            <person name="Yoshida I."/>
            <person name="Ohji S."/>
            <person name="Ichikawa N."/>
            <person name="Yamazoe A."/>
            <person name="Fujita N."/>
        </authorList>
    </citation>
    <scope>NUCLEOTIDE SEQUENCE [LARGE SCALE GENOMIC DNA]</scope>
    <source>
        <strain evidence="5 6">NBRC 100605</strain>
    </source>
</reference>
<dbReference type="Gene3D" id="1.10.10.10">
    <property type="entry name" value="Winged helix-like DNA-binding domain superfamily/Winged helix DNA-binding domain"/>
    <property type="match status" value="1"/>
</dbReference>
<dbReference type="EMBL" id="BAWF01000065">
    <property type="protein sequence ID" value="GAF49004.1"/>
    <property type="molecule type" value="Genomic_DNA"/>
</dbReference>
<dbReference type="SUPFAM" id="SSF46894">
    <property type="entry name" value="C-terminal effector domain of the bipartite response regulators"/>
    <property type="match status" value="1"/>
</dbReference>
<keyword evidence="6" id="KW-1185">Reference proteome</keyword>
<dbReference type="AlphaFoldDB" id="X0PZC9"/>
<dbReference type="InterPro" id="IPR000994">
    <property type="entry name" value="Pept_M24"/>
</dbReference>
<feature type="domain" description="HTH luxR-type" evidence="4">
    <location>
        <begin position="100"/>
        <end position="165"/>
    </location>
</feature>
<keyword evidence="3" id="KW-0804">Transcription</keyword>
<dbReference type="InterPro" id="IPR036005">
    <property type="entry name" value="Creatinase/aminopeptidase-like"/>
</dbReference>
<accession>X0PZC9</accession>
<dbReference type="InterPro" id="IPR016032">
    <property type="entry name" value="Sig_transdc_resp-reg_C-effctor"/>
</dbReference>
<dbReference type="PANTHER" id="PTHR44688">
    <property type="entry name" value="DNA-BINDING TRANSCRIPTIONAL ACTIVATOR DEVR_DOSR"/>
    <property type="match status" value="1"/>
</dbReference>
<dbReference type="SUPFAM" id="SSF55920">
    <property type="entry name" value="Creatinase/aminopeptidase"/>
    <property type="match status" value="1"/>
</dbReference>
<evidence type="ECO:0000256" key="2">
    <source>
        <dbReference type="ARBA" id="ARBA00023125"/>
    </source>
</evidence>
<protein>
    <recommendedName>
        <fullName evidence="4">HTH luxR-type domain-containing protein</fullName>
    </recommendedName>
</protein>
<name>X0PZC9_RHOWR</name>
<comment type="caution">
    <text evidence="5">The sequence shown here is derived from an EMBL/GenBank/DDBJ whole genome shotgun (WGS) entry which is preliminary data.</text>
</comment>
<evidence type="ECO:0000256" key="3">
    <source>
        <dbReference type="ARBA" id="ARBA00023163"/>
    </source>
</evidence>
<dbReference type="Pfam" id="PF00196">
    <property type="entry name" value="GerE"/>
    <property type="match status" value="1"/>
</dbReference>
<evidence type="ECO:0000256" key="1">
    <source>
        <dbReference type="ARBA" id="ARBA00023015"/>
    </source>
</evidence>
<dbReference type="Gene3D" id="3.90.230.10">
    <property type="entry name" value="Creatinase/methionine aminopeptidase superfamily"/>
    <property type="match status" value="1"/>
</dbReference>
<dbReference type="PROSITE" id="PS50043">
    <property type="entry name" value="HTH_LUXR_2"/>
    <property type="match status" value="1"/>
</dbReference>
<dbReference type="SMART" id="SM00421">
    <property type="entry name" value="HTH_LUXR"/>
    <property type="match status" value="1"/>
</dbReference>
<sequence length="170" mass="18203">MQASFAGRREREVAAELAGLLRRFGHEQVDFTVVGSGPNGANPHHEAGDRVIERGDTVVLDFGGSRCRIPLRRSWQALNFNTAVAYALNEPHAANAVVPSSVSPPPLTKRELQVAELVAEGLTNKAIATRLVISPRTAQGHVEYVLAKLGFTSRAQVAAWFVDRGPGVGG</sequence>
<dbReference type="CDD" id="cd06170">
    <property type="entry name" value="LuxR_C_like"/>
    <property type="match status" value="1"/>
</dbReference>
<dbReference type="PANTHER" id="PTHR44688:SF16">
    <property type="entry name" value="DNA-BINDING TRANSCRIPTIONAL ACTIVATOR DEVR_DOSR"/>
    <property type="match status" value="1"/>
</dbReference>